<dbReference type="GO" id="GO:0007200">
    <property type="term" value="P:phospholipase C-activating G protein-coupled receptor signaling pathway"/>
    <property type="evidence" value="ECO:0007669"/>
    <property type="project" value="TreeGrafter"/>
</dbReference>
<keyword evidence="9" id="KW-0325">Glycoprotein</keyword>
<evidence type="ECO:0000256" key="13">
    <source>
        <dbReference type="ARBA" id="ARBA00039587"/>
    </source>
</evidence>
<dbReference type="GeneID" id="103306984"/>
<sequence length="186" mass="20737">MLCSANTCRLNLSAGSVFPLPAAQGTVEQDIMALPPTTVANSCKTPETMKTPHLASAVLLFITFLVGVVGNGLYLWVLGLMMRRMVTTLWFLRLVSCYLLFTRLIPFFIIYVLLDFHWVFGMAMCKLLNVCISMGMFSFILLLTLISLDCYTLTHHLIWSQNRRTVPLAVKLFMGLGLASFGFSAP</sequence>
<dbReference type="InterPro" id="IPR000276">
    <property type="entry name" value="GPCR_Rhodpsn"/>
</dbReference>
<dbReference type="PRINTS" id="PR00526">
    <property type="entry name" value="FMETLEUPHER"/>
</dbReference>
<evidence type="ECO:0000256" key="4">
    <source>
        <dbReference type="ARBA" id="ARBA00022989"/>
    </source>
</evidence>
<evidence type="ECO:0000256" key="10">
    <source>
        <dbReference type="ARBA" id="ARBA00023224"/>
    </source>
</evidence>
<dbReference type="Ensembl" id="ENSCPBT00000026277.1">
    <property type="protein sequence ID" value="ENSCPBP00000022311.1"/>
    <property type="gene ID" value="ENSCPBG00000015954.1"/>
</dbReference>
<proteinExistence type="inferred from homology"/>
<protein>
    <recommendedName>
        <fullName evidence="13">Probable G-protein coupled receptor 33</fullName>
    </recommendedName>
</protein>
<dbReference type="Pfam" id="PF00001">
    <property type="entry name" value="7tm_1"/>
    <property type="match status" value="1"/>
</dbReference>
<dbReference type="AlphaFoldDB" id="A0A8C3P7W3"/>
<evidence type="ECO:0000256" key="7">
    <source>
        <dbReference type="ARBA" id="ARBA00023157"/>
    </source>
</evidence>
<dbReference type="GO" id="GO:0007204">
    <property type="term" value="P:positive regulation of cytosolic calcium ion concentration"/>
    <property type="evidence" value="ECO:0007669"/>
    <property type="project" value="TreeGrafter"/>
</dbReference>
<dbReference type="GO" id="GO:0006954">
    <property type="term" value="P:inflammatory response"/>
    <property type="evidence" value="ECO:0007669"/>
    <property type="project" value="TreeGrafter"/>
</dbReference>
<dbReference type="GO" id="GO:0005886">
    <property type="term" value="C:plasma membrane"/>
    <property type="evidence" value="ECO:0007669"/>
    <property type="project" value="UniProtKB-SubCell"/>
</dbReference>
<dbReference type="PROSITE" id="PS50262">
    <property type="entry name" value="G_PROTEIN_RECEP_F1_2"/>
    <property type="match status" value="1"/>
</dbReference>
<name>A0A8C3P7W3_CHRPI</name>
<evidence type="ECO:0000256" key="3">
    <source>
        <dbReference type="ARBA" id="ARBA00022692"/>
    </source>
</evidence>
<keyword evidence="5" id="KW-0297">G-protein coupled receptor</keyword>
<keyword evidence="10" id="KW-0807">Transducer</keyword>
<dbReference type="GO" id="GO:0004930">
    <property type="term" value="F:G protein-coupled receptor activity"/>
    <property type="evidence" value="ECO:0007669"/>
    <property type="project" value="UniProtKB-KW"/>
</dbReference>
<dbReference type="SUPFAM" id="SSF81321">
    <property type="entry name" value="Family A G protein-coupled receptor-like"/>
    <property type="match status" value="1"/>
</dbReference>
<accession>A0A8C3P7W3</accession>
<organism evidence="14 15">
    <name type="scientific">Chrysemys picta bellii</name>
    <name type="common">Western painted turtle</name>
    <name type="synonym">Emys bellii</name>
    <dbReference type="NCBI Taxonomy" id="8478"/>
    <lineage>
        <taxon>Eukaryota</taxon>
        <taxon>Metazoa</taxon>
        <taxon>Chordata</taxon>
        <taxon>Craniata</taxon>
        <taxon>Vertebrata</taxon>
        <taxon>Euteleostomi</taxon>
        <taxon>Archelosauria</taxon>
        <taxon>Testudinata</taxon>
        <taxon>Testudines</taxon>
        <taxon>Cryptodira</taxon>
        <taxon>Durocryptodira</taxon>
        <taxon>Testudinoidea</taxon>
        <taxon>Emydidae</taxon>
        <taxon>Chrysemys</taxon>
    </lineage>
</organism>
<keyword evidence="7" id="KW-1015">Disulfide bond</keyword>
<dbReference type="PANTHER" id="PTHR24225:SF5">
    <property type="entry name" value="G-PROTEIN COUPLED RECEPTOR 33-RELATED"/>
    <property type="match status" value="1"/>
</dbReference>
<dbReference type="OrthoDB" id="6117944at2759"/>
<evidence type="ECO:0000256" key="12">
    <source>
        <dbReference type="ARBA" id="ARBA00037161"/>
    </source>
</evidence>
<dbReference type="OMA" id="MLCSANT"/>
<evidence type="ECO:0000256" key="9">
    <source>
        <dbReference type="ARBA" id="ARBA00023180"/>
    </source>
</evidence>
<evidence type="ECO:0000256" key="8">
    <source>
        <dbReference type="ARBA" id="ARBA00023170"/>
    </source>
</evidence>
<evidence type="ECO:0000256" key="11">
    <source>
        <dbReference type="ARBA" id="ARBA00025736"/>
    </source>
</evidence>
<dbReference type="Gene3D" id="1.20.1070.10">
    <property type="entry name" value="Rhodopsin 7-helix transmembrane proteins"/>
    <property type="match status" value="1"/>
</dbReference>
<comment type="function">
    <text evidence="12">Orphan receptor; could be a chemoattractant receptor.</text>
</comment>
<dbReference type="GO" id="GO:0004875">
    <property type="term" value="F:complement receptor activity"/>
    <property type="evidence" value="ECO:0007669"/>
    <property type="project" value="TreeGrafter"/>
</dbReference>
<keyword evidence="2" id="KW-1003">Cell membrane</keyword>
<dbReference type="GeneTree" id="ENSGT01140000282544"/>
<gene>
    <name evidence="14" type="primary">LOC103306984</name>
</gene>
<evidence type="ECO:0000256" key="6">
    <source>
        <dbReference type="ARBA" id="ARBA00023136"/>
    </source>
</evidence>
<reference evidence="14" key="1">
    <citation type="submission" date="2025-08" db="UniProtKB">
        <authorList>
            <consortium name="Ensembl"/>
        </authorList>
    </citation>
    <scope>IDENTIFICATION</scope>
</reference>
<keyword evidence="6" id="KW-0472">Membrane</keyword>
<comment type="subcellular location">
    <subcellularLocation>
        <location evidence="1">Cell membrane</location>
        <topology evidence="1">Multi-pass membrane protein</topology>
    </subcellularLocation>
</comment>
<reference evidence="14" key="2">
    <citation type="submission" date="2025-09" db="UniProtKB">
        <authorList>
            <consortium name="Ensembl"/>
        </authorList>
    </citation>
    <scope>IDENTIFICATION</scope>
</reference>
<evidence type="ECO:0000256" key="2">
    <source>
        <dbReference type="ARBA" id="ARBA00022475"/>
    </source>
</evidence>
<evidence type="ECO:0000256" key="1">
    <source>
        <dbReference type="ARBA" id="ARBA00004651"/>
    </source>
</evidence>
<comment type="similarity">
    <text evidence="11">Belongs to the chemokine-like receptor (CMKLR) family.</text>
</comment>
<dbReference type="PRINTS" id="PR00237">
    <property type="entry name" value="GPCRRHODOPSN"/>
</dbReference>
<keyword evidence="8" id="KW-0675">Receptor</keyword>
<keyword evidence="3" id="KW-0812">Transmembrane</keyword>
<evidence type="ECO:0000256" key="5">
    <source>
        <dbReference type="ARBA" id="ARBA00023040"/>
    </source>
</evidence>
<dbReference type="PANTHER" id="PTHR24225">
    <property type="entry name" value="CHEMOTACTIC RECEPTOR"/>
    <property type="match status" value="1"/>
</dbReference>
<dbReference type="Proteomes" id="UP000694380">
    <property type="component" value="Unplaced"/>
</dbReference>
<keyword evidence="4" id="KW-1133">Transmembrane helix</keyword>
<dbReference type="InterPro" id="IPR017452">
    <property type="entry name" value="GPCR_Rhodpsn_7TM"/>
</dbReference>
<evidence type="ECO:0000313" key="14">
    <source>
        <dbReference type="Ensembl" id="ENSCPBP00000022311.1"/>
    </source>
</evidence>
<dbReference type="KEGG" id="cpic:103306984"/>
<evidence type="ECO:0000313" key="15">
    <source>
        <dbReference type="Proteomes" id="UP000694380"/>
    </source>
</evidence>
<keyword evidence="15" id="KW-1185">Reference proteome</keyword>
<dbReference type="InterPro" id="IPR000826">
    <property type="entry name" value="Formyl_rcpt-rel"/>
</dbReference>